<reference evidence="3" key="1">
    <citation type="submission" date="2022-01" db="EMBL/GenBank/DDBJ databases">
        <authorList>
            <person name="Jo J.-H."/>
            <person name="Im W.-T."/>
        </authorList>
    </citation>
    <scope>NUCLEOTIDE SEQUENCE</scope>
    <source>
        <strain evidence="3">NA20</strain>
    </source>
</reference>
<keyword evidence="2" id="KW-1133">Transmembrane helix</keyword>
<feature type="region of interest" description="Disordered" evidence="1">
    <location>
        <begin position="70"/>
        <end position="89"/>
    </location>
</feature>
<organism evidence="3 4">
    <name type="scientific">Terrimonas ginsenosidimutans</name>
    <dbReference type="NCBI Taxonomy" id="2908004"/>
    <lineage>
        <taxon>Bacteria</taxon>
        <taxon>Pseudomonadati</taxon>
        <taxon>Bacteroidota</taxon>
        <taxon>Chitinophagia</taxon>
        <taxon>Chitinophagales</taxon>
        <taxon>Chitinophagaceae</taxon>
        <taxon>Terrimonas</taxon>
    </lineage>
</organism>
<feature type="compositionally biased region" description="Polar residues" evidence="1">
    <location>
        <begin position="78"/>
        <end position="89"/>
    </location>
</feature>
<keyword evidence="4" id="KW-1185">Reference proteome</keyword>
<keyword evidence="2" id="KW-0812">Transmembrane</keyword>
<evidence type="ECO:0000313" key="3">
    <source>
        <dbReference type="EMBL" id="MCG2614561.1"/>
    </source>
</evidence>
<feature type="transmembrane region" description="Helical" evidence="2">
    <location>
        <begin position="38"/>
        <end position="60"/>
    </location>
</feature>
<gene>
    <name evidence="3" type="ORF">LZZ85_09725</name>
</gene>
<dbReference type="Proteomes" id="UP001165367">
    <property type="component" value="Unassembled WGS sequence"/>
</dbReference>
<name>A0ABS9KQG7_9BACT</name>
<sequence>MRYDPLAAARARTRSLPRALIHSLPRAQGTNRHTTATALLRLTVVAHFSIVSFHISYLILPLFNPINNKKNAPPFSGLPSSTSPENDGD</sequence>
<dbReference type="EMBL" id="JAKLTR010000005">
    <property type="protein sequence ID" value="MCG2614561.1"/>
    <property type="molecule type" value="Genomic_DNA"/>
</dbReference>
<evidence type="ECO:0000256" key="1">
    <source>
        <dbReference type="SAM" id="MobiDB-lite"/>
    </source>
</evidence>
<keyword evidence="2" id="KW-0472">Membrane</keyword>
<accession>A0ABS9KQG7</accession>
<proteinExistence type="predicted"/>
<dbReference type="RefSeq" id="WP_237871093.1">
    <property type="nucleotide sequence ID" value="NZ_JAKLTR010000005.1"/>
</dbReference>
<comment type="caution">
    <text evidence="3">The sequence shown here is derived from an EMBL/GenBank/DDBJ whole genome shotgun (WGS) entry which is preliminary data.</text>
</comment>
<evidence type="ECO:0000256" key="2">
    <source>
        <dbReference type="SAM" id="Phobius"/>
    </source>
</evidence>
<evidence type="ECO:0008006" key="5">
    <source>
        <dbReference type="Google" id="ProtNLM"/>
    </source>
</evidence>
<evidence type="ECO:0000313" key="4">
    <source>
        <dbReference type="Proteomes" id="UP001165367"/>
    </source>
</evidence>
<protein>
    <recommendedName>
        <fullName evidence="5">Transmembrane protein</fullName>
    </recommendedName>
</protein>